<dbReference type="AlphaFoldDB" id="A0A8J3M5M7"/>
<dbReference type="Pfam" id="PF22422">
    <property type="entry name" value="MGH1-like_GH"/>
    <property type="match status" value="1"/>
</dbReference>
<feature type="domain" description="Putative glycogen debranching enzyme N-terminal" evidence="1">
    <location>
        <begin position="29"/>
        <end position="205"/>
    </location>
</feature>
<dbReference type="InterPro" id="IPR032856">
    <property type="entry name" value="GDE_N_bis"/>
</dbReference>
<reference evidence="3" key="2">
    <citation type="submission" date="2020-09" db="EMBL/GenBank/DDBJ databases">
        <authorList>
            <person name="Sun Q."/>
            <person name="Zhou Y."/>
        </authorList>
    </citation>
    <scope>NUCLEOTIDE SEQUENCE</scope>
    <source>
        <strain evidence="3">CGMCC 1.16548</strain>
    </source>
</reference>
<dbReference type="Proteomes" id="UP000617531">
    <property type="component" value="Unassembled WGS sequence"/>
</dbReference>
<dbReference type="InterPro" id="IPR054491">
    <property type="entry name" value="MGH1-like_GH"/>
</dbReference>
<name>A0A8J3M5M7_9MICO</name>
<dbReference type="EMBL" id="BNAI01000005">
    <property type="protein sequence ID" value="GHF22350.1"/>
    <property type="molecule type" value="Genomic_DNA"/>
</dbReference>
<dbReference type="InterPro" id="IPR012341">
    <property type="entry name" value="6hp_glycosidase-like_sf"/>
</dbReference>
<dbReference type="InterPro" id="IPR008928">
    <property type="entry name" value="6-hairpin_glycosidase_sf"/>
</dbReference>
<evidence type="ECO:0000313" key="3">
    <source>
        <dbReference type="EMBL" id="GHF22350.1"/>
    </source>
</evidence>
<reference evidence="3" key="1">
    <citation type="journal article" date="2014" name="Int. J. Syst. Evol. Microbiol.">
        <title>Complete genome sequence of Corynebacterium casei LMG S-19264T (=DSM 44701T), isolated from a smear-ripened cheese.</title>
        <authorList>
            <consortium name="US DOE Joint Genome Institute (JGI-PGF)"/>
            <person name="Walter F."/>
            <person name="Albersmeier A."/>
            <person name="Kalinowski J."/>
            <person name="Ruckert C."/>
        </authorList>
    </citation>
    <scope>NUCLEOTIDE SEQUENCE</scope>
    <source>
        <strain evidence="3">CGMCC 1.16548</strain>
    </source>
</reference>
<dbReference type="Pfam" id="PF14742">
    <property type="entry name" value="GDE_N_bis"/>
    <property type="match status" value="1"/>
</dbReference>
<evidence type="ECO:0000259" key="2">
    <source>
        <dbReference type="Pfam" id="PF22422"/>
    </source>
</evidence>
<dbReference type="Gene3D" id="1.50.10.10">
    <property type="match status" value="1"/>
</dbReference>
<feature type="domain" description="Mannosylglycerate hydrolase MGH1-like glycoside hydrolase" evidence="2">
    <location>
        <begin position="365"/>
        <end position="588"/>
    </location>
</feature>
<evidence type="ECO:0000313" key="4">
    <source>
        <dbReference type="Proteomes" id="UP000617531"/>
    </source>
</evidence>
<proteinExistence type="predicted"/>
<organism evidence="3 4">
    <name type="scientific">Pseudolysinimonas yzui</name>
    <dbReference type="NCBI Taxonomy" id="2708254"/>
    <lineage>
        <taxon>Bacteria</taxon>
        <taxon>Bacillati</taxon>
        <taxon>Actinomycetota</taxon>
        <taxon>Actinomycetes</taxon>
        <taxon>Micrococcales</taxon>
        <taxon>Microbacteriaceae</taxon>
        <taxon>Pseudolysinimonas</taxon>
    </lineage>
</organism>
<comment type="caution">
    <text evidence="3">The sequence shown here is derived from an EMBL/GenBank/DDBJ whole genome shotgun (WGS) entry which is preliminary data.</text>
</comment>
<dbReference type="SUPFAM" id="SSF48208">
    <property type="entry name" value="Six-hairpin glycosidases"/>
    <property type="match status" value="1"/>
</dbReference>
<evidence type="ECO:0000259" key="1">
    <source>
        <dbReference type="Pfam" id="PF14742"/>
    </source>
</evidence>
<accession>A0A8J3M5M7</accession>
<dbReference type="GO" id="GO:0005975">
    <property type="term" value="P:carbohydrate metabolic process"/>
    <property type="evidence" value="ECO:0007669"/>
    <property type="project" value="InterPro"/>
</dbReference>
<gene>
    <name evidence="3" type="ORF">GCM10011600_24390</name>
</gene>
<sequence>MYGAAMRSQVLATRPLQPFLHDAVVVLRAPAQAWSRPDGSMGNAPIDGIAVSDVRVVSGFRLTVAGLPGEHVGTLTDSASRVRFRSAHRSLDAKGADPDVRGTLTRVARADGVRHEFELSTRLTHAVEVDIVIKLDTDLTELQRIKHGIGEPASPVVELDEESARWGDGVTRVTLDAPGAIMTRTATGIQMLWRLAVPARGGARLALDLRVVDRAAVVGPAGADIPWHPPKLDTRDSRLRRWVDRSLDDLDALRLTAGGPEEFLAAGGPWYLTLFGRDAIWAARFLLPLGSRLPIDTLRVLARRQGTEHDISRAEQPGKILHELRRGQVVIPEEGVALPPTYYGTVDATPLWILLLVEVRASGVDLVQLREFRPALEAALAWMRDFGDRDGDGLLEYFDPTGHGLSNQGWKDSADAVQWRDGRLAQGPLALCEVQGYAYAAAMGGADLLDEFGGDGTPWREWAAALATAFRAGFWVDDPDGAFPAVALDTDKRAVDSLTSNIGHLLGTGILSTDEAALVRDRLRSPELSSGFGLRTLATSADGYWPLSYHGGSVWTHDTAIAIVGLAAEGFTEDARELARGLLRAAETFEFRIPELYSGDGLPDAPTPLPYPAACRPQAWSAAASIAVLRVFDGVSTSAR</sequence>
<keyword evidence="4" id="KW-1185">Reference proteome</keyword>
<protein>
    <submittedName>
        <fullName evidence="3">Amylo-alpha-1,6-glucosidase</fullName>
    </submittedName>
</protein>